<organism evidence="13 14">
    <name type="scientific">Pseudokineococcus lusitanus</name>
    <dbReference type="NCBI Taxonomy" id="763993"/>
    <lineage>
        <taxon>Bacteria</taxon>
        <taxon>Bacillati</taxon>
        <taxon>Actinomycetota</taxon>
        <taxon>Actinomycetes</taxon>
        <taxon>Kineosporiales</taxon>
        <taxon>Kineosporiaceae</taxon>
        <taxon>Pseudokineococcus</taxon>
    </lineage>
</organism>
<dbReference type="SUPFAM" id="SSF144083">
    <property type="entry name" value="Magnesium transport protein CorA, transmembrane region"/>
    <property type="match status" value="1"/>
</dbReference>
<comment type="function">
    <text evidence="11">Mediates influx of magnesium ions. Alternates between open and closed states. Activated by low cytoplasmic Mg(2+) levels. Inactive when cytoplasmic Mg(2+) levels are high.</text>
</comment>
<evidence type="ECO:0000256" key="1">
    <source>
        <dbReference type="ARBA" id="ARBA00004651"/>
    </source>
</evidence>
<dbReference type="GO" id="GO:0015087">
    <property type="term" value="F:cobalt ion transmembrane transporter activity"/>
    <property type="evidence" value="ECO:0007669"/>
    <property type="project" value="TreeGrafter"/>
</dbReference>
<keyword evidence="5 12" id="KW-0812">Transmembrane</keyword>
<comment type="catalytic activity">
    <reaction evidence="10">
        <text>Mg(2+)(in) = Mg(2+)(out)</text>
        <dbReference type="Rhea" id="RHEA:29827"/>
        <dbReference type="ChEBI" id="CHEBI:18420"/>
    </reaction>
</comment>
<keyword evidence="7 12" id="KW-1133">Transmembrane helix</keyword>
<dbReference type="FunCoup" id="A0A3N1HQI6">
    <property type="interactions" value="18"/>
</dbReference>
<comment type="subcellular location">
    <subcellularLocation>
        <location evidence="1">Cell membrane</location>
        <topology evidence="1">Multi-pass membrane protein</topology>
    </subcellularLocation>
</comment>
<dbReference type="SUPFAM" id="SSF143865">
    <property type="entry name" value="CorA soluble domain-like"/>
    <property type="match status" value="1"/>
</dbReference>
<keyword evidence="9 12" id="KW-0472">Membrane</keyword>
<dbReference type="PANTHER" id="PTHR46494">
    <property type="entry name" value="CORA FAMILY METAL ION TRANSPORTER (EUROFUNG)"/>
    <property type="match status" value="1"/>
</dbReference>
<comment type="similarity">
    <text evidence="2">Belongs to the CorA metal ion transporter (MIT) (TC 1.A.35) family.</text>
</comment>
<evidence type="ECO:0000256" key="8">
    <source>
        <dbReference type="ARBA" id="ARBA00023065"/>
    </source>
</evidence>
<evidence type="ECO:0000256" key="11">
    <source>
        <dbReference type="ARBA" id="ARBA00045497"/>
    </source>
</evidence>
<dbReference type="InterPro" id="IPR045863">
    <property type="entry name" value="CorA_TM1_TM2"/>
</dbReference>
<feature type="transmembrane region" description="Helical" evidence="12">
    <location>
        <begin position="312"/>
        <end position="332"/>
    </location>
</feature>
<evidence type="ECO:0000256" key="10">
    <source>
        <dbReference type="ARBA" id="ARBA00034269"/>
    </source>
</evidence>
<keyword evidence="8" id="KW-0406">Ion transport</keyword>
<dbReference type="OrthoDB" id="9803416at2"/>
<dbReference type="EMBL" id="RJKN01000002">
    <property type="protein sequence ID" value="ROP44696.1"/>
    <property type="molecule type" value="Genomic_DNA"/>
</dbReference>
<comment type="caution">
    <text evidence="13">The sequence shown here is derived from an EMBL/GenBank/DDBJ whole genome shotgun (WGS) entry which is preliminary data.</text>
</comment>
<dbReference type="AlphaFoldDB" id="A0A3N1HQI6"/>
<dbReference type="GO" id="GO:0005886">
    <property type="term" value="C:plasma membrane"/>
    <property type="evidence" value="ECO:0007669"/>
    <property type="project" value="UniProtKB-SubCell"/>
</dbReference>
<keyword evidence="3" id="KW-0813">Transport</keyword>
<reference evidence="13 14" key="1">
    <citation type="journal article" date="2015" name="Stand. Genomic Sci.">
        <title>Genomic Encyclopedia of Bacterial and Archaeal Type Strains, Phase III: the genomes of soil and plant-associated and newly described type strains.</title>
        <authorList>
            <person name="Whitman W.B."/>
            <person name="Woyke T."/>
            <person name="Klenk H.P."/>
            <person name="Zhou Y."/>
            <person name="Lilburn T.G."/>
            <person name="Beck B.J."/>
            <person name="De Vos P."/>
            <person name="Vandamme P."/>
            <person name="Eisen J.A."/>
            <person name="Garrity G."/>
            <person name="Hugenholtz P."/>
            <person name="Kyrpides N.C."/>
        </authorList>
    </citation>
    <scope>NUCLEOTIDE SEQUENCE [LARGE SCALE GENOMIC DNA]</scope>
    <source>
        <strain evidence="13 14">CECT 7306</strain>
    </source>
</reference>
<evidence type="ECO:0000256" key="7">
    <source>
        <dbReference type="ARBA" id="ARBA00022989"/>
    </source>
</evidence>
<evidence type="ECO:0000256" key="2">
    <source>
        <dbReference type="ARBA" id="ARBA00009765"/>
    </source>
</evidence>
<evidence type="ECO:0000313" key="14">
    <source>
        <dbReference type="Proteomes" id="UP000276232"/>
    </source>
</evidence>
<dbReference type="GO" id="GO:0050897">
    <property type="term" value="F:cobalt ion binding"/>
    <property type="evidence" value="ECO:0007669"/>
    <property type="project" value="TreeGrafter"/>
</dbReference>
<accession>A0A3N1HQI6</accession>
<dbReference type="GO" id="GO:0015095">
    <property type="term" value="F:magnesium ion transmembrane transporter activity"/>
    <property type="evidence" value="ECO:0007669"/>
    <property type="project" value="TreeGrafter"/>
</dbReference>
<dbReference type="InterPro" id="IPR045861">
    <property type="entry name" value="CorA_cytoplasmic_dom"/>
</dbReference>
<dbReference type="RefSeq" id="WP_123378946.1">
    <property type="nucleotide sequence ID" value="NZ_RJKN01000002.1"/>
</dbReference>
<dbReference type="Gene3D" id="3.30.460.20">
    <property type="entry name" value="CorA soluble domain-like"/>
    <property type="match status" value="1"/>
</dbReference>
<evidence type="ECO:0000256" key="5">
    <source>
        <dbReference type="ARBA" id="ARBA00022692"/>
    </source>
</evidence>
<dbReference type="PANTHER" id="PTHR46494:SF1">
    <property type="entry name" value="CORA FAMILY METAL ION TRANSPORTER (EUROFUNG)"/>
    <property type="match status" value="1"/>
</dbReference>
<evidence type="ECO:0000256" key="3">
    <source>
        <dbReference type="ARBA" id="ARBA00022448"/>
    </source>
</evidence>
<keyword evidence="14" id="KW-1185">Reference proteome</keyword>
<keyword evidence="4" id="KW-1003">Cell membrane</keyword>
<gene>
    <name evidence="13" type="ORF">EDC03_0822</name>
</gene>
<evidence type="ECO:0000256" key="12">
    <source>
        <dbReference type="SAM" id="Phobius"/>
    </source>
</evidence>
<dbReference type="InterPro" id="IPR002523">
    <property type="entry name" value="MgTranspt_CorA/ZnTranspt_ZntB"/>
</dbReference>
<protein>
    <submittedName>
        <fullName evidence="13">Magnesium transporter</fullName>
    </submittedName>
</protein>
<proteinExistence type="inferred from homology"/>
<dbReference type="CDD" id="cd12830">
    <property type="entry name" value="MtCorA-like"/>
    <property type="match status" value="1"/>
</dbReference>
<keyword evidence="6" id="KW-0460">Magnesium</keyword>
<feature type="transmembrane region" description="Helical" evidence="12">
    <location>
        <begin position="281"/>
        <end position="300"/>
    </location>
</feature>
<evidence type="ECO:0000313" key="13">
    <source>
        <dbReference type="EMBL" id="ROP44696.1"/>
    </source>
</evidence>
<evidence type="ECO:0000256" key="4">
    <source>
        <dbReference type="ARBA" id="ARBA00022475"/>
    </source>
</evidence>
<dbReference type="InParanoid" id="A0A3N1HQI6"/>
<evidence type="ECO:0000256" key="6">
    <source>
        <dbReference type="ARBA" id="ARBA00022842"/>
    </source>
</evidence>
<name>A0A3N1HQI6_9ACTN</name>
<dbReference type="FunFam" id="1.20.58.340:FF:000004">
    <property type="entry name" value="Magnesium transport protein CorA"/>
    <property type="match status" value="1"/>
</dbReference>
<sequence>MGVVDNAVYVGGRRAADPTSLEATYELVREHAGMAWIGLYRPSHEEIRSVADEFGIHELAVEDTVLAHQRPKLERYDDVLFTVLRPARYLDVEEEVEFGEVHVITGPDFVVTVRHAEAPDLARVRRRVEADPQLLGFGPQAVLYAVLDQVVDDYSPVLAGLENDIDEIEDQVFGGDPAVSRRIYELLREVIAFQRATHPLVGMLADLDAGSRAYGVSEELQRYLRDVQDHAVRVVERADAFRVLLHNILTVNATLVGQRQNEETQRLTEASLAQSEEVKRISSWAAILFAPTLVGTIYGMNFETMPELGWRFGYPFAVALMLLCGVALHAVFKRRGWL</sequence>
<evidence type="ECO:0000256" key="9">
    <source>
        <dbReference type="ARBA" id="ARBA00023136"/>
    </source>
</evidence>
<dbReference type="GO" id="GO:0000287">
    <property type="term" value="F:magnesium ion binding"/>
    <property type="evidence" value="ECO:0007669"/>
    <property type="project" value="TreeGrafter"/>
</dbReference>
<dbReference type="Pfam" id="PF01544">
    <property type="entry name" value="CorA"/>
    <property type="match status" value="1"/>
</dbReference>
<dbReference type="Gene3D" id="1.20.58.340">
    <property type="entry name" value="Magnesium transport protein CorA, transmembrane region"/>
    <property type="match status" value="2"/>
</dbReference>
<dbReference type="Proteomes" id="UP000276232">
    <property type="component" value="Unassembled WGS sequence"/>
</dbReference>